<evidence type="ECO:0000256" key="1">
    <source>
        <dbReference type="SAM" id="SignalP"/>
    </source>
</evidence>
<evidence type="ECO:0000313" key="3">
    <source>
        <dbReference type="Proteomes" id="UP000240009"/>
    </source>
</evidence>
<proteinExistence type="predicted"/>
<dbReference type="Pfam" id="PF07617">
    <property type="entry name" value="DUF1579"/>
    <property type="match status" value="1"/>
</dbReference>
<feature type="signal peptide" evidence="1">
    <location>
        <begin position="1"/>
        <end position="22"/>
    </location>
</feature>
<dbReference type="EMBL" id="PUIA01000038">
    <property type="protein sequence ID" value="PQO30630.1"/>
    <property type="molecule type" value="Genomic_DNA"/>
</dbReference>
<gene>
    <name evidence="2" type="ORF">C5Y96_14265</name>
</gene>
<accession>A0A2S8FEW8</accession>
<keyword evidence="1" id="KW-0732">Signal</keyword>
<dbReference type="AlphaFoldDB" id="A0A2S8FEW8"/>
<dbReference type="RefSeq" id="WP_105354524.1">
    <property type="nucleotide sequence ID" value="NZ_PUIA01000038.1"/>
</dbReference>
<dbReference type="InterPro" id="IPR011473">
    <property type="entry name" value="DUF1579"/>
</dbReference>
<organism evidence="2 3">
    <name type="scientific">Blastopirellula marina</name>
    <dbReference type="NCBI Taxonomy" id="124"/>
    <lineage>
        <taxon>Bacteria</taxon>
        <taxon>Pseudomonadati</taxon>
        <taxon>Planctomycetota</taxon>
        <taxon>Planctomycetia</taxon>
        <taxon>Pirellulales</taxon>
        <taxon>Pirellulaceae</taxon>
        <taxon>Blastopirellula</taxon>
    </lineage>
</organism>
<evidence type="ECO:0000313" key="2">
    <source>
        <dbReference type="EMBL" id="PQO30630.1"/>
    </source>
</evidence>
<feature type="chain" id="PRO_5015553614" evidence="1">
    <location>
        <begin position="23"/>
        <end position="167"/>
    </location>
</feature>
<dbReference type="OrthoDB" id="512336at2"/>
<comment type="caution">
    <text evidence="2">The sequence shown here is derived from an EMBL/GenBank/DDBJ whole genome shotgun (WGS) entry which is preliminary data.</text>
</comment>
<protein>
    <submittedName>
        <fullName evidence="2">Uncharacterized protein</fullName>
    </submittedName>
</protein>
<name>A0A2S8FEW8_9BACT</name>
<reference evidence="2 3" key="1">
    <citation type="submission" date="2018-02" db="EMBL/GenBank/DDBJ databases">
        <title>Comparative genomes isolates from brazilian mangrove.</title>
        <authorList>
            <person name="Araujo J.E."/>
            <person name="Taketani R.G."/>
            <person name="Silva M.C.P."/>
            <person name="Loureco M.V."/>
            <person name="Andreote F.D."/>
        </authorList>
    </citation>
    <scope>NUCLEOTIDE SEQUENCE [LARGE SCALE GENOMIC DNA]</scope>
    <source>
        <strain evidence="2 3">HEX-2 MGV</strain>
    </source>
</reference>
<dbReference type="Proteomes" id="UP000240009">
    <property type="component" value="Unassembled WGS sequence"/>
</dbReference>
<sequence>MRLASRLMGIVFLAGLVSVAVAQEASQAEFDSLESAALEEAQQKLGASAKPHPYMNALVGTCKTAHVELDKDGKEVSVVEGTAEFKSIQQGHWVTQSYQRLSKDRTIESFSVLGYDGEKQKFVGLWIDKKTPFSMPFEGQLDDKTGILKEIGTQQSLYGPILFIMVA</sequence>